<reference evidence="3" key="1">
    <citation type="submission" date="2019-05" db="EMBL/GenBank/DDBJ databases">
        <title>Flavobacterium profundi sp. nov., isolated from a deep-sea seamount.</title>
        <authorList>
            <person name="Zhang D.-C."/>
        </authorList>
    </citation>
    <scope>NUCLEOTIDE SEQUENCE [LARGE SCALE GENOMIC DNA]</scope>
    <source>
        <strain evidence="3">TP390</strain>
    </source>
</reference>
<proteinExistence type="predicted"/>
<keyword evidence="3" id="KW-1185">Reference proteome</keyword>
<dbReference type="Pfam" id="PF11750">
    <property type="entry name" value="DUF3307"/>
    <property type="match status" value="1"/>
</dbReference>
<protein>
    <submittedName>
        <fullName evidence="2">DUF3307 domain-containing protein</fullName>
    </submittedName>
</protein>
<feature type="transmembrane region" description="Helical" evidence="1">
    <location>
        <begin position="35"/>
        <end position="53"/>
    </location>
</feature>
<comment type="caution">
    <text evidence="2">The sequence shown here is derived from an EMBL/GenBank/DDBJ whole genome shotgun (WGS) entry which is preliminary data.</text>
</comment>
<keyword evidence="1" id="KW-0812">Transmembrane</keyword>
<name>A0A6I4IJJ6_9FLAO</name>
<evidence type="ECO:0000313" key="2">
    <source>
        <dbReference type="EMBL" id="MVO09893.1"/>
    </source>
</evidence>
<keyword evidence="1" id="KW-1133">Transmembrane helix</keyword>
<dbReference type="OrthoDB" id="8536716at2"/>
<sequence length="235" mass="26956">MILIVKLILAHIIGDFILQPEKWVKAKEDKKLKAWQLYVHILIHGIITTLLLANTKYTKLILCIMISHLIIDFIKLHFQKEQTKTLWFIVDQIAHIAIIAFLGIYWLNKETEVLAWIISDTFILITTAVLFLTVPMSITINTLIKPWTESLTNEKNLELKNAGKYIGILERILIFIFIITKHWEAVGFLLATKSVFRFGDLKESSERKLTEYILIGTLLSFGAAIIVALLVTSLL</sequence>
<accession>A0A6I4IJJ6</accession>
<dbReference type="RefSeq" id="WP_140998268.1">
    <property type="nucleotide sequence ID" value="NZ_VDCZ01000009.1"/>
</dbReference>
<evidence type="ECO:0000313" key="3">
    <source>
        <dbReference type="Proteomes" id="UP000431264"/>
    </source>
</evidence>
<dbReference type="Proteomes" id="UP000431264">
    <property type="component" value="Unassembled WGS sequence"/>
</dbReference>
<feature type="transmembrane region" description="Helical" evidence="1">
    <location>
        <begin position="172"/>
        <end position="192"/>
    </location>
</feature>
<dbReference type="AlphaFoldDB" id="A0A6I4IJJ6"/>
<feature type="transmembrane region" description="Helical" evidence="1">
    <location>
        <begin position="212"/>
        <end position="231"/>
    </location>
</feature>
<organism evidence="2 3">
    <name type="scientific">Flavobacterium profundi</name>
    <dbReference type="NCBI Taxonomy" id="1774945"/>
    <lineage>
        <taxon>Bacteria</taxon>
        <taxon>Pseudomonadati</taxon>
        <taxon>Bacteroidota</taxon>
        <taxon>Flavobacteriia</taxon>
        <taxon>Flavobacteriales</taxon>
        <taxon>Flavobacteriaceae</taxon>
        <taxon>Flavobacterium</taxon>
    </lineage>
</organism>
<dbReference type="InterPro" id="IPR021737">
    <property type="entry name" value="Phage_phiKZ_Orf197"/>
</dbReference>
<dbReference type="EMBL" id="WQLW01000009">
    <property type="protein sequence ID" value="MVO09893.1"/>
    <property type="molecule type" value="Genomic_DNA"/>
</dbReference>
<gene>
    <name evidence="2" type="ORF">GOQ30_12045</name>
</gene>
<evidence type="ECO:0000256" key="1">
    <source>
        <dbReference type="SAM" id="Phobius"/>
    </source>
</evidence>
<feature type="transmembrane region" description="Helical" evidence="1">
    <location>
        <begin position="85"/>
        <end position="107"/>
    </location>
</feature>
<feature type="transmembrane region" description="Helical" evidence="1">
    <location>
        <begin position="113"/>
        <end position="134"/>
    </location>
</feature>
<keyword evidence="1" id="KW-0472">Membrane</keyword>